<reference evidence="3" key="1">
    <citation type="journal article" date="2005" name="Int. J. Syst. Evol. Microbiol.">
        <title>Methanofollis formosanus sp. nov., isolated from a fish pond.</title>
        <authorList>
            <person name="Wu S.Y."/>
            <person name="Chen S.C."/>
            <person name="Lai M.C."/>
        </authorList>
    </citation>
    <scope>NUCLEOTIDE SEQUENCE</scope>
    <source>
        <strain evidence="3">ML15</strain>
    </source>
</reference>
<dbReference type="Pfam" id="PF09888">
    <property type="entry name" value="DUF2115"/>
    <property type="match status" value="1"/>
</dbReference>
<organism evidence="3 4">
    <name type="scientific">Methanofollis formosanus</name>
    <dbReference type="NCBI Taxonomy" id="299308"/>
    <lineage>
        <taxon>Archaea</taxon>
        <taxon>Methanobacteriati</taxon>
        <taxon>Methanobacteriota</taxon>
        <taxon>Stenosarchaea group</taxon>
        <taxon>Methanomicrobia</taxon>
        <taxon>Methanomicrobiales</taxon>
        <taxon>Methanomicrobiaceae</taxon>
        <taxon>Methanofollis</taxon>
    </lineage>
</organism>
<evidence type="ECO:0000313" key="4">
    <source>
        <dbReference type="Proteomes" id="UP000826709"/>
    </source>
</evidence>
<accession>A0A8G1EHL2</accession>
<protein>
    <recommendedName>
        <fullName evidence="1">UPF0305 protein E2N92_13170</fullName>
    </recommendedName>
</protein>
<evidence type="ECO:0000256" key="2">
    <source>
        <dbReference type="SAM" id="MobiDB-lite"/>
    </source>
</evidence>
<evidence type="ECO:0000313" key="3">
    <source>
        <dbReference type="EMBL" id="QYZ80311.1"/>
    </source>
</evidence>
<evidence type="ECO:0000256" key="1">
    <source>
        <dbReference type="HAMAP-Rule" id="MF_00763"/>
    </source>
</evidence>
<gene>
    <name evidence="3" type="ORF">E2N92_13170</name>
</gene>
<dbReference type="InterPro" id="IPR019215">
    <property type="entry name" value="DUF2115"/>
</dbReference>
<dbReference type="Proteomes" id="UP000826709">
    <property type="component" value="Chromosome"/>
</dbReference>
<proteinExistence type="inferred from homology"/>
<dbReference type="AlphaFoldDB" id="A0A8G1EHL2"/>
<comment type="similarity">
    <text evidence="1">Belongs to the UPF0305 family.</text>
</comment>
<reference evidence="3" key="2">
    <citation type="submission" date="2019-03" db="EMBL/GenBank/DDBJ databases">
        <authorList>
            <person name="Chen S.-C."/>
            <person name="Wu S.-Y."/>
            <person name="Lai M.-C."/>
        </authorList>
    </citation>
    <scope>NUCLEOTIDE SEQUENCE</scope>
    <source>
        <strain evidence="3">ML15</strain>
    </source>
</reference>
<dbReference type="EMBL" id="CP037968">
    <property type="protein sequence ID" value="QYZ80311.1"/>
    <property type="molecule type" value="Genomic_DNA"/>
</dbReference>
<keyword evidence="4" id="KW-1185">Reference proteome</keyword>
<dbReference type="HAMAP" id="MF_00763">
    <property type="entry name" value="UPF0305"/>
    <property type="match status" value="1"/>
</dbReference>
<feature type="compositionally biased region" description="Basic and acidic residues" evidence="2">
    <location>
        <begin position="62"/>
        <end position="76"/>
    </location>
</feature>
<sequence>MESHGLTVTLEPCPARMPAGDLVTTWNVVGMKEGESNLTVVVCTHYDTSVPPRPGRRRCRLRRADSGRQRRGEPDPQLRGQVATIPLTRIRTLFSTGRRLFSVGPEFLNRLFCRSSPKSITPPPAPGPAMWEEVLAPTREKSGTLLSPEEVETICAEMKGAETKRDLLAVVGRGVSFFQVTDLRAMMGNFRRKTEDLEPGYRRRLLPKVEEQVMGAYHDLALTCRGEKNLEDGPVDASLPAYAEMVAEACRARVAAGKEPDLLFLKYLLAAYTMYVRGRPAHPVGTPFPGGLEVYAEGEVYYCPVREKEGDVPFSLCPYCPARQDTGVCSLHRRDEMERIEKLGVIEKSRRHYHG</sequence>
<dbReference type="KEGG" id="mfk:E2N92_13170"/>
<feature type="region of interest" description="Disordered" evidence="2">
    <location>
        <begin position="50"/>
        <end position="79"/>
    </location>
</feature>
<name>A0A8G1EHL2_9EURY</name>